<dbReference type="AlphaFoldDB" id="A0A931FMI0"/>
<dbReference type="RefSeq" id="WP_196271079.1">
    <property type="nucleotide sequence ID" value="NZ_JADQDO010000002.1"/>
</dbReference>
<dbReference type="GO" id="GO:0015937">
    <property type="term" value="P:coenzyme A biosynthetic process"/>
    <property type="evidence" value="ECO:0007669"/>
    <property type="project" value="UniProtKB-UniRule"/>
</dbReference>
<dbReference type="CDD" id="cd02022">
    <property type="entry name" value="DPCK"/>
    <property type="match status" value="1"/>
</dbReference>
<keyword evidence="4 5" id="KW-0173">Coenzyme A biosynthesis</keyword>
<dbReference type="HAMAP" id="MF_00376">
    <property type="entry name" value="Dephospho_CoA_kinase"/>
    <property type="match status" value="1"/>
</dbReference>
<dbReference type="GO" id="GO:0005737">
    <property type="term" value="C:cytoplasm"/>
    <property type="evidence" value="ECO:0007669"/>
    <property type="project" value="UniProtKB-SubCell"/>
</dbReference>
<name>A0A931FMI0_9HYPH</name>
<dbReference type="GO" id="GO:0004140">
    <property type="term" value="F:dephospho-CoA kinase activity"/>
    <property type="evidence" value="ECO:0007669"/>
    <property type="project" value="UniProtKB-UniRule"/>
</dbReference>
<dbReference type="PROSITE" id="PS51219">
    <property type="entry name" value="DPCK"/>
    <property type="match status" value="1"/>
</dbReference>
<dbReference type="NCBIfam" id="TIGR00152">
    <property type="entry name" value="dephospho-CoA kinase"/>
    <property type="match status" value="1"/>
</dbReference>
<evidence type="ECO:0000256" key="4">
    <source>
        <dbReference type="ARBA" id="ARBA00022993"/>
    </source>
</evidence>
<keyword evidence="5 7" id="KW-0418">Kinase</keyword>
<feature type="binding site" evidence="5">
    <location>
        <begin position="12"/>
        <end position="17"/>
    </location>
    <ligand>
        <name>ATP</name>
        <dbReference type="ChEBI" id="CHEBI:30616"/>
    </ligand>
</feature>
<dbReference type="EC" id="2.7.1.24" evidence="5 6"/>
<evidence type="ECO:0000256" key="1">
    <source>
        <dbReference type="ARBA" id="ARBA00009018"/>
    </source>
</evidence>
<comment type="similarity">
    <text evidence="1 5">Belongs to the CoaE family.</text>
</comment>
<keyword evidence="3 5" id="KW-0067">ATP-binding</keyword>
<dbReference type="InterPro" id="IPR001977">
    <property type="entry name" value="Depp_CoAkinase"/>
</dbReference>
<evidence type="ECO:0000313" key="8">
    <source>
        <dbReference type="Proteomes" id="UP000599312"/>
    </source>
</evidence>
<comment type="function">
    <text evidence="5">Catalyzes the phosphorylation of the 3'-hydroxyl group of dephosphocoenzyme A to form coenzyme A.</text>
</comment>
<dbReference type="InterPro" id="IPR027417">
    <property type="entry name" value="P-loop_NTPase"/>
</dbReference>
<keyword evidence="8" id="KW-1185">Reference proteome</keyword>
<comment type="catalytic activity">
    <reaction evidence="5">
        <text>3'-dephospho-CoA + ATP = ADP + CoA + H(+)</text>
        <dbReference type="Rhea" id="RHEA:18245"/>
        <dbReference type="ChEBI" id="CHEBI:15378"/>
        <dbReference type="ChEBI" id="CHEBI:30616"/>
        <dbReference type="ChEBI" id="CHEBI:57287"/>
        <dbReference type="ChEBI" id="CHEBI:57328"/>
        <dbReference type="ChEBI" id="CHEBI:456216"/>
        <dbReference type="EC" id="2.7.1.24"/>
    </reaction>
</comment>
<dbReference type="SUPFAM" id="SSF52540">
    <property type="entry name" value="P-loop containing nucleoside triphosphate hydrolases"/>
    <property type="match status" value="1"/>
</dbReference>
<dbReference type="Pfam" id="PF01121">
    <property type="entry name" value="CoaE"/>
    <property type="match status" value="1"/>
</dbReference>
<accession>A0A931FMI0</accession>
<dbReference type="PANTHER" id="PTHR10695:SF46">
    <property type="entry name" value="BIFUNCTIONAL COENZYME A SYNTHASE-RELATED"/>
    <property type="match status" value="1"/>
</dbReference>
<keyword evidence="2 5" id="KW-0547">Nucleotide-binding</keyword>
<evidence type="ECO:0000313" key="7">
    <source>
        <dbReference type="EMBL" id="MBF9233104.1"/>
    </source>
</evidence>
<keyword evidence="5" id="KW-0963">Cytoplasm</keyword>
<evidence type="ECO:0000256" key="3">
    <source>
        <dbReference type="ARBA" id="ARBA00022840"/>
    </source>
</evidence>
<sequence length="205" mass="22433">MTFILGLTGSIGMGKSATANAFRRLGVPVHDADAAVHALYRGRAVPLIEQAFPGTVTDGVVDRARLGAAVFNDSARMKQLEAIVHPLVWQEEEAFLDHVTALASVAVLDIPLLFETGAEKRCDAVLVVTAPAPIQRERVLRRPGMTEEKFAAILDKQMPDAEKRVRSHFLVDTSRDFASAEEQVRSILACLAARPGRVRRRVNKL</sequence>
<comment type="pathway">
    <text evidence="5">Cofactor biosynthesis; coenzyme A biosynthesis; CoA from (R)-pantothenate: step 5/5.</text>
</comment>
<proteinExistence type="inferred from homology"/>
<dbReference type="GO" id="GO:0005524">
    <property type="term" value="F:ATP binding"/>
    <property type="evidence" value="ECO:0007669"/>
    <property type="project" value="UniProtKB-UniRule"/>
</dbReference>
<protein>
    <recommendedName>
        <fullName evidence="5 6">Dephospho-CoA kinase</fullName>
        <ecNumber evidence="5 6">2.7.1.24</ecNumber>
    </recommendedName>
    <alternativeName>
        <fullName evidence="5">Dephosphocoenzyme A kinase</fullName>
    </alternativeName>
</protein>
<keyword evidence="5 7" id="KW-0808">Transferase</keyword>
<reference evidence="7" key="1">
    <citation type="submission" date="2020-11" db="EMBL/GenBank/DDBJ databases">
        <authorList>
            <person name="Kim M.K."/>
        </authorList>
    </citation>
    <scope>NUCLEOTIDE SEQUENCE</scope>
    <source>
        <strain evidence="7">BT350</strain>
    </source>
</reference>
<organism evidence="7 8">
    <name type="scientific">Microvirga alba</name>
    <dbReference type="NCBI Taxonomy" id="2791025"/>
    <lineage>
        <taxon>Bacteria</taxon>
        <taxon>Pseudomonadati</taxon>
        <taxon>Pseudomonadota</taxon>
        <taxon>Alphaproteobacteria</taxon>
        <taxon>Hyphomicrobiales</taxon>
        <taxon>Methylobacteriaceae</taxon>
        <taxon>Microvirga</taxon>
    </lineage>
</organism>
<comment type="caution">
    <text evidence="7">The sequence shown here is derived from an EMBL/GenBank/DDBJ whole genome shotgun (WGS) entry which is preliminary data.</text>
</comment>
<evidence type="ECO:0000256" key="2">
    <source>
        <dbReference type="ARBA" id="ARBA00022741"/>
    </source>
</evidence>
<evidence type="ECO:0000256" key="6">
    <source>
        <dbReference type="NCBIfam" id="TIGR00152"/>
    </source>
</evidence>
<comment type="subcellular location">
    <subcellularLocation>
        <location evidence="5">Cytoplasm</location>
    </subcellularLocation>
</comment>
<gene>
    <name evidence="5" type="primary">coaE</name>
    <name evidence="7" type="ORF">I2H38_06890</name>
</gene>
<dbReference type="Proteomes" id="UP000599312">
    <property type="component" value="Unassembled WGS sequence"/>
</dbReference>
<dbReference type="PANTHER" id="PTHR10695">
    <property type="entry name" value="DEPHOSPHO-COA KINASE-RELATED"/>
    <property type="match status" value="1"/>
</dbReference>
<dbReference type="Gene3D" id="3.40.50.300">
    <property type="entry name" value="P-loop containing nucleotide triphosphate hydrolases"/>
    <property type="match status" value="1"/>
</dbReference>
<dbReference type="EMBL" id="JADQDO010000002">
    <property type="protein sequence ID" value="MBF9233104.1"/>
    <property type="molecule type" value="Genomic_DNA"/>
</dbReference>
<evidence type="ECO:0000256" key="5">
    <source>
        <dbReference type="HAMAP-Rule" id="MF_00376"/>
    </source>
</evidence>